<comment type="caution">
    <text evidence="2">The sequence shown here is derived from an EMBL/GenBank/DDBJ whole genome shotgun (WGS) entry which is preliminary data.</text>
</comment>
<evidence type="ECO:0000313" key="3">
    <source>
        <dbReference type="Proteomes" id="UP000240418"/>
    </source>
</evidence>
<dbReference type="InterPro" id="IPR034660">
    <property type="entry name" value="DinB/YfiT-like"/>
</dbReference>
<dbReference type="SUPFAM" id="SSF109854">
    <property type="entry name" value="DinB/YfiT-like putative metalloenzymes"/>
    <property type="match status" value="1"/>
</dbReference>
<dbReference type="GO" id="GO:0046872">
    <property type="term" value="F:metal ion binding"/>
    <property type="evidence" value="ECO:0007669"/>
    <property type="project" value="InterPro"/>
</dbReference>
<gene>
    <name evidence="2" type="ORF">CLV88_113111</name>
</gene>
<dbReference type="OrthoDB" id="113180at2"/>
<dbReference type="RefSeq" id="WP_106609646.1">
    <property type="nucleotide sequence ID" value="NZ_PYGJ01000013.1"/>
</dbReference>
<dbReference type="Gene3D" id="1.20.120.450">
    <property type="entry name" value="dinb family like domain"/>
    <property type="match status" value="1"/>
</dbReference>
<sequence length="269" mass="29403">MVLTQAEDFGAESEALYDVVRGLDDAGFRQVTQFKGWTIEDVLLHLHFWNKAVDLSVENVDEFQRRAGGAVTALVEVGTMRNVEDSTISERGEALREAWISQVREMVPRWAAMDPKARLPWVGPSMSARSSMTARQMETWAHGMEVFDILGVSRVEVDRVRNVVMLGVNTFGWSHQVHGLDVPEVMPWLELTAPSGEVWSFGGDGTAGQIIGKAEEFAAVVTQARAVADTGLQVSGVVAETWMAYAQCFAGPPNMPPRPGSRGVKSGKG</sequence>
<dbReference type="Proteomes" id="UP000240418">
    <property type="component" value="Unassembled WGS sequence"/>
</dbReference>
<protein>
    <submittedName>
        <fullName evidence="2">Uncharacterized protein (TIGR03084 family)</fullName>
    </submittedName>
</protein>
<dbReference type="InterPro" id="IPR017518">
    <property type="entry name" value="CHP03084"/>
</dbReference>
<dbReference type="InterPro" id="IPR017517">
    <property type="entry name" value="Maleyloyr_isom"/>
</dbReference>
<evidence type="ECO:0000259" key="1">
    <source>
        <dbReference type="Pfam" id="PF11716"/>
    </source>
</evidence>
<dbReference type="AlphaFoldDB" id="A0A2P8F8I6"/>
<dbReference type="Pfam" id="PF11716">
    <property type="entry name" value="MDMPI_N"/>
    <property type="match status" value="1"/>
</dbReference>
<evidence type="ECO:0000313" key="2">
    <source>
        <dbReference type="EMBL" id="PSL18040.1"/>
    </source>
</evidence>
<dbReference type="NCBIfam" id="TIGR03083">
    <property type="entry name" value="maleylpyruvate isomerase family mycothiol-dependent enzyme"/>
    <property type="match status" value="1"/>
</dbReference>
<name>A0A2P8F8I6_9RHOB</name>
<dbReference type="EMBL" id="PYGJ01000013">
    <property type="protein sequence ID" value="PSL18040.1"/>
    <property type="molecule type" value="Genomic_DNA"/>
</dbReference>
<accession>A0A2P8F8I6</accession>
<organism evidence="2 3">
    <name type="scientific">Shimia abyssi</name>
    <dbReference type="NCBI Taxonomy" id="1662395"/>
    <lineage>
        <taxon>Bacteria</taxon>
        <taxon>Pseudomonadati</taxon>
        <taxon>Pseudomonadota</taxon>
        <taxon>Alphaproteobacteria</taxon>
        <taxon>Rhodobacterales</taxon>
        <taxon>Roseobacteraceae</taxon>
    </lineage>
</organism>
<reference evidence="2 3" key="1">
    <citation type="submission" date="2018-03" db="EMBL/GenBank/DDBJ databases">
        <title>Genomic Encyclopedia of Archaeal and Bacterial Type Strains, Phase II (KMG-II): from individual species to whole genera.</title>
        <authorList>
            <person name="Goeker M."/>
        </authorList>
    </citation>
    <scope>NUCLEOTIDE SEQUENCE [LARGE SCALE GENOMIC DNA]</scope>
    <source>
        <strain evidence="2 3">DSM 100673</strain>
    </source>
</reference>
<proteinExistence type="predicted"/>
<feature type="domain" description="Mycothiol-dependent maleylpyruvate isomerase metal-binding" evidence="1">
    <location>
        <begin position="10"/>
        <end position="146"/>
    </location>
</feature>
<dbReference type="InterPro" id="IPR024344">
    <property type="entry name" value="MDMPI_metal-binding"/>
</dbReference>
<dbReference type="PROSITE" id="PS50890">
    <property type="entry name" value="PUA"/>
    <property type="match status" value="1"/>
</dbReference>
<dbReference type="NCBIfam" id="TIGR03084">
    <property type="entry name" value="TIGR03084 family metal-binding protein"/>
    <property type="match status" value="1"/>
</dbReference>
<keyword evidence="3" id="KW-1185">Reference proteome</keyword>